<sequence length="209" mass="23869">MKLYRCKHVAVDFEIDGNVEKQQWALAEPHNLVNTETGGAARQATEVRLLWGPTRLYAAFHCDDTEPNATMTEFNDKLYEEEVVELFIDEGGDGTVYIEIEVNPLNALMHYAIFNQGDGQILTFARTDHRIETAVRKHSTGWDAEIAIPYSEFRTAQQLPPQEGVQWNINAYRIDRPTGEDMECTAWSPTVINNYHLSSQFGILEFVQE</sequence>
<evidence type="ECO:0000313" key="3">
    <source>
        <dbReference type="Proteomes" id="UP001519287"/>
    </source>
</evidence>
<organism evidence="2 3">
    <name type="scientific">Paenibacillus eucommiae</name>
    <dbReference type="NCBI Taxonomy" id="1355755"/>
    <lineage>
        <taxon>Bacteria</taxon>
        <taxon>Bacillati</taxon>
        <taxon>Bacillota</taxon>
        <taxon>Bacilli</taxon>
        <taxon>Bacillales</taxon>
        <taxon>Paenibacillaceae</taxon>
        <taxon>Paenibacillus</taxon>
    </lineage>
</organism>
<dbReference type="Gene3D" id="2.60.40.1190">
    <property type="match status" value="1"/>
</dbReference>
<dbReference type="RefSeq" id="WP_209975502.1">
    <property type="nucleotide sequence ID" value="NZ_JAGGLB010000020.1"/>
</dbReference>
<feature type="domain" description="Carbohydrate-binding" evidence="1">
    <location>
        <begin position="15"/>
        <end position="207"/>
    </location>
</feature>
<proteinExistence type="predicted"/>
<accession>A0ABS4J2Z5</accession>
<name>A0ABS4J2Z5_9BACL</name>
<protein>
    <recommendedName>
        <fullName evidence="1">Carbohydrate-binding domain-containing protein</fullName>
    </recommendedName>
</protein>
<gene>
    <name evidence="2" type="ORF">J2Z66_005242</name>
</gene>
<dbReference type="CDD" id="cd09620">
    <property type="entry name" value="CBM9_like_3"/>
    <property type="match status" value="1"/>
</dbReference>
<dbReference type="InterPro" id="IPR010502">
    <property type="entry name" value="Carb-bd_dom_fam9"/>
</dbReference>
<evidence type="ECO:0000313" key="2">
    <source>
        <dbReference type="EMBL" id="MBP1993616.1"/>
    </source>
</evidence>
<dbReference type="Pfam" id="PF06452">
    <property type="entry name" value="CBM9_1"/>
    <property type="match status" value="1"/>
</dbReference>
<keyword evidence="3" id="KW-1185">Reference proteome</keyword>
<reference evidence="2 3" key="1">
    <citation type="submission" date="2021-03" db="EMBL/GenBank/DDBJ databases">
        <title>Genomic Encyclopedia of Type Strains, Phase IV (KMG-IV): sequencing the most valuable type-strain genomes for metagenomic binning, comparative biology and taxonomic classification.</title>
        <authorList>
            <person name="Goeker M."/>
        </authorList>
    </citation>
    <scope>NUCLEOTIDE SEQUENCE [LARGE SCALE GENOMIC DNA]</scope>
    <source>
        <strain evidence="2 3">DSM 26048</strain>
    </source>
</reference>
<comment type="caution">
    <text evidence="2">The sequence shown here is derived from an EMBL/GenBank/DDBJ whole genome shotgun (WGS) entry which is preliminary data.</text>
</comment>
<dbReference type="Proteomes" id="UP001519287">
    <property type="component" value="Unassembled WGS sequence"/>
</dbReference>
<dbReference type="EMBL" id="JAGGLB010000020">
    <property type="protein sequence ID" value="MBP1993616.1"/>
    <property type="molecule type" value="Genomic_DNA"/>
</dbReference>
<evidence type="ECO:0000259" key="1">
    <source>
        <dbReference type="Pfam" id="PF06452"/>
    </source>
</evidence>
<dbReference type="SUPFAM" id="SSF49344">
    <property type="entry name" value="CBD9-like"/>
    <property type="match status" value="1"/>
</dbReference>